<dbReference type="InterPro" id="IPR004299">
    <property type="entry name" value="MBOAT_fam"/>
</dbReference>
<dbReference type="GO" id="GO:0005783">
    <property type="term" value="C:endoplasmic reticulum"/>
    <property type="evidence" value="ECO:0007669"/>
    <property type="project" value="TreeGrafter"/>
</dbReference>
<evidence type="ECO:0008006" key="10">
    <source>
        <dbReference type="Google" id="ProtNLM"/>
    </source>
</evidence>
<feature type="transmembrane region" description="Helical" evidence="7">
    <location>
        <begin position="461"/>
        <end position="482"/>
    </location>
</feature>
<feature type="transmembrane region" description="Helical" evidence="7">
    <location>
        <begin position="537"/>
        <end position="555"/>
    </location>
</feature>
<evidence type="ECO:0000256" key="2">
    <source>
        <dbReference type="ARBA" id="ARBA00010323"/>
    </source>
</evidence>
<feature type="transmembrane region" description="Helical" evidence="7">
    <location>
        <begin position="327"/>
        <end position="347"/>
    </location>
</feature>
<evidence type="ECO:0000256" key="4">
    <source>
        <dbReference type="ARBA" id="ARBA00022989"/>
    </source>
</evidence>
<gene>
    <name evidence="8" type="ORF">M407DRAFT_210023</name>
</gene>
<evidence type="ECO:0000256" key="1">
    <source>
        <dbReference type="ARBA" id="ARBA00004141"/>
    </source>
</evidence>
<feature type="transmembrane region" description="Helical" evidence="7">
    <location>
        <begin position="494"/>
        <end position="517"/>
    </location>
</feature>
<dbReference type="InterPro" id="IPR051085">
    <property type="entry name" value="MB_O-acyltransferase"/>
</dbReference>
<dbReference type="Pfam" id="PF03062">
    <property type="entry name" value="MBOAT"/>
    <property type="match status" value="1"/>
</dbReference>
<dbReference type="Proteomes" id="UP000054248">
    <property type="component" value="Unassembled WGS sequence"/>
</dbReference>
<feature type="compositionally biased region" description="Polar residues" evidence="6">
    <location>
        <begin position="1"/>
        <end position="11"/>
    </location>
</feature>
<feature type="transmembrane region" description="Helical" evidence="7">
    <location>
        <begin position="285"/>
        <end position="306"/>
    </location>
</feature>
<keyword evidence="9" id="KW-1185">Reference proteome</keyword>
<dbReference type="AlphaFoldDB" id="A0A0C3MLY2"/>
<evidence type="ECO:0000256" key="3">
    <source>
        <dbReference type="ARBA" id="ARBA00022692"/>
    </source>
</evidence>
<sequence length="570" mass="65614">MHKVTASNESLLRSGAEGQEKPPRHRGIVALTVETPTSSKTRSDLPPRPAPRWNTPEFIFYLIVFIIVVPLLIKVPVDLSQPTHPNYVQYHRRLSPGWIGGREVDNSDRQYRSFRDNIPALTLLSIGHLTTSKIYSAVSHAFSLPQSSRIAFSAVVSLLVLAGLHGSSILKILLIISINYWATKRLRASPFAPAAIWTLNVAVIFLNEIYDGYKFASIHSSLAFLDSVRGAYPRWNVTFNITMLRLISFSMDYYWACTKRPSAAHEPRNEKDRVVLPHAMEDYSFLNYLAYTIYPPLYIAGPIMTFNNFVWQMRHPVRVPFRDVILYLVRFLVCVMTMELILHYMWVVAMKDTDSWRGLSPAEISMVGFWNLIVVWLKLLIPWRFFRLWALADGMDAPENMVRCMANNYSALGFWRSWHRSYNLWIVRYLYIPVGGSTRPILSTLAVFTFVALWHDLSLKLLTWGWLISLFVIPEMAARQLLPPSKYAQEPWYRHVCAIGGVFNILMMMAANLVGFVVGVSGTRHLADQLFGSWQGLQFLGFACVCLFIAVQVMFEYREEEMRRGIYRRY</sequence>
<organism evidence="8 9">
    <name type="scientific">Tulasnella calospora MUT 4182</name>
    <dbReference type="NCBI Taxonomy" id="1051891"/>
    <lineage>
        <taxon>Eukaryota</taxon>
        <taxon>Fungi</taxon>
        <taxon>Dikarya</taxon>
        <taxon>Basidiomycota</taxon>
        <taxon>Agaricomycotina</taxon>
        <taxon>Agaricomycetes</taxon>
        <taxon>Cantharellales</taxon>
        <taxon>Tulasnellaceae</taxon>
        <taxon>Tulasnella</taxon>
    </lineage>
</organism>
<feature type="transmembrane region" description="Helical" evidence="7">
    <location>
        <begin position="150"/>
        <end position="176"/>
    </location>
</feature>
<dbReference type="PANTHER" id="PTHR13285:SF18">
    <property type="entry name" value="PROTEIN-CYSTEINE N-PALMITOYLTRANSFERASE RASP"/>
    <property type="match status" value="1"/>
</dbReference>
<feature type="transmembrane region" description="Helical" evidence="7">
    <location>
        <begin position="188"/>
        <end position="206"/>
    </location>
</feature>
<keyword evidence="3 7" id="KW-0812">Transmembrane</keyword>
<accession>A0A0C3MLY2</accession>
<dbReference type="STRING" id="1051891.A0A0C3MLY2"/>
<dbReference type="OrthoDB" id="420606at2759"/>
<dbReference type="GO" id="GO:0008374">
    <property type="term" value="F:O-acyltransferase activity"/>
    <property type="evidence" value="ECO:0007669"/>
    <property type="project" value="TreeGrafter"/>
</dbReference>
<dbReference type="PANTHER" id="PTHR13285">
    <property type="entry name" value="ACYLTRANSFERASE"/>
    <property type="match status" value="1"/>
</dbReference>
<dbReference type="EMBL" id="KN822942">
    <property type="protein sequence ID" value="KIO34697.1"/>
    <property type="molecule type" value="Genomic_DNA"/>
</dbReference>
<dbReference type="HOGENOM" id="CLU_021430_1_1_1"/>
<name>A0A0C3MLY2_9AGAM</name>
<dbReference type="GO" id="GO:0006506">
    <property type="term" value="P:GPI anchor biosynthetic process"/>
    <property type="evidence" value="ECO:0007669"/>
    <property type="project" value="TreeGrafter"/>
</dbReference>
<protein>
    <recommendedName>
        <fullName evidence="10">MBOAT-domain-containing protein</fullName>
    </recommendedName>
</protein>
<dbReference type="GO" id="GO:0016020">
    <property type="term" value="C:membrane"/>
    <property type="evidence" value="ECO:0007669"/>
    <property type="project" value="UniProtKB-SubCell"/>
</dbReference>
<proteinExistence type="inferred from homology"/>
<keyword evidence="4 7" id="KW-1133">Transmembrane helix</keyword>
<reference evidence="8 9" key="1">
    <citation type="submission" date="2014-04" db="EMBL/GenBank/DDBJ databases">
        <authorList>
            <consortium name="DOE Joint Genome Institute"/>
            <person name="Kuo A."/>
            <person name="Girlanda M."/>
            <person name="Perotto S."/>
            <person name="Kohler A."/>
            <person name="Nagy L.G."/>
            <person name="Floudas D."/>
            <person name="Copeland A."/>
            <person name="Barry K.W."/>
            <person name="Cichocki N."/>
            <person name="Veneault-Fourrey C."/>
            <person name="LaButti K."/>
            <person name="Lindquist E.A."/>
            <person name="Lipzen A."/>
            <person name="Lundell T."/>
            <person name="Morin E."/>
            <person name="Murat C."/>
            <person name="Sun H."/>
            <person name="Tunlid A."/>
            <person name="Henrissat B."/>
            <person name="Grigoriev I.V."/>
            <person name="Hibbett D.S."/>
            <person name="Martin F."/>
            <person name="Nordberg H.P."/>
            <person name="Cantor M.N."/>
            <person name="Hua S.X."/>
        </authorList>
    </citation>
    <scope>NUCLEOTIDE SEQUENCE [LARGE SCALE GENOMIC DNA]</scope>
    <source>
        <strain evidence="8 9">MUT 4182</strain>
    </source>
</reference>
<comment type="similarity">
    <text evidence="2">Belongs to the membrane-bound acyltransferase family.</text>
</comment>
<evidence type="ECO:0000256" key="6">
    <source>
        <dbReference type="SAM" id="MobiDB-lite"/>
    </source>
</evidence>
<evidence type="ECO:0000313" key="8">
    <source>
        <dbReference type="EMBL" id="KIO34697.1"/>
    </source>
</evidence>
<feature type="transmembrane region" description="Helical" evidence="7">
    <location>
        <begin position="429"/>
        <end position="455"/>
    </location>
</feature>
<keyword evidence="5 7" id="KW-0472">Membrane</keyword>
<feature type="region of interest" description="Disordered" evidence="6">
    <location>
        <begin position="1"/>
        <end position="49"/>
    </location>
</feature>
<evidence type="ECO:0000313" key="9">
    <source>
        <dbReference type="Proteomes" id="UP000054248"/>
    </source>
</evidence>
<feature type="transmembrane region" description="Helical" evidence="7">
    <location>
        <begin position="58"/>
        <end position="77"/>
    </location>
</feature>
<comment type="subcellular location">
    <subcellularLocation>
        <location evidence="1">Membrane</location>
        <topology evidence="1">Multi-pass membrane protein</topology>
    </subcellularLocation>
</comment>
<evidence type="ECO:0000256" key="7">
    <source>
        <dbReference type="SAM" id="Phobius"/>
    </source>
</evidence>
<evidence type="ECO:0000256" key="5">
    <source>
        <dbReference type="ARBA" id="ARBA00023136"/>
    </source>
</evidence>
<reference evidence="9" key="2">
    <citation type="submission" date="2015-01" db="EMBL/GenBank/DDBJ databases">
        <title>Evolutionary Origins and Diversification of the Mycorrhizal Mutualists.</title>
        <authorList>
            <consortium name="DOE Joint Genome Institute"/>
            <consortium name="Mycorrhizal Genomics Consortium"/>
            <person name="Kohler A."/>
            <person name="Kuo A."/>
            <person name="Nagy L.G."/>
            <person name="Floudas D."/>
            <person name="Copeland A."/>
            <person name="Barry K.W."/>
            <person name="Cichocki N."/>
            <person name="Veneault-Fourrey C."/>
            <person name="LaButti K."/>
            <person name="Lindquist E.A."/>
            <person name="Lipzen A."/>
            <person name="Lundell T."/>
            <person name="Morin E."/>
            <person name="Murat C."/>
            <person name="Riley R."/>
            <person name="Ohm R."/>
            <person name="Sun H."/>
            <person name="Tunlid A."/>
            <person name="Henrissat B."/>
            <person name="Grigoriev I.V."/>
            <person name="Hibbett D.S."/>
            <person name="Martin F."/>
        </authorList>
    </citation>
    <scope>NUCLEOTIDE SEQUENCE [LARGE SCALE GENOMIC DNA]</scope>
    <source>
        <strain evidence="9">MUT 4182</strain>
    </source>
</reference>
<feature type="transmembrane region" description="Helical" evidence="7">
    <location>
        <begin position="367"/>
        <end position="386"/>
    </location>
</feature>